<keyword evidence="6" id="KW-1185">Reference proteome</keyword>
<keyword evidence="2" id="KW-0547">Nucleotide-binding</keyword>
<evidence type="ECO:0000256" key="1">
    <source>
        <dbReference type="ARBA" id="ARBA00022598"/>
    </source>
</evidence>
<dbReference type="EMBL" id="JAMPKK010000057">
    <property type="protein sequence ID" value="MEP0867016.1"/>
    <property type="molecule type" value="Genomic_DNA"/>
</dbReference>
<dbReference type="Pfam" id="PF05746">
    <property type="entry name" value="DALR_1"/>
    <property type="match status" value="1"/>
</dbReference>
<evidence type="ECO:0000313" key="6">
    <source>
        <dbReference type="Proteomes" id="UP001442494"/>
    </source>
</evidence>
<organism evidence="5 6">
    <name type="scientific">Funiculus sociatus GB2-A5</name>
    <dbReference type="NCBI Taxonomy" id="2933946"/>
    <lineage>
        <taxon>Bacteria</taxon>
        <taxon>Bacillati</taxon>
        <taxon>Cyanobacteriota</taxon>
        <taxon>Cyanophyceae</taxon>
        <taxon>Coleofasciculales</taxon>
        <taxon>Coleofasciculaceae</taxon>
        <taxon>Funiculus</taxon>
    </lineage>
</organism>
<feature type="domain" description="DALR anticodon binding" evidence="4">
    <location>
        <begin position="168"/>
        <end position="294"/>
    </location>
</feature>
<evidence type="ECO:0000256" key="2">
    <source>
        <dbReference type="ARBA" id="ARBA00022741"/>
    </source>
</evidence>
<evidence type="ECO:0000313" key="5">
    <source>
        <dbReference type="EMBL" id="MEP0867016.1"/>
    </source>
</evidence>
<dbReference type="SUPFAM" id="SSF47323">
    <property type="entry name" value="Anticodon-binding domain of a subclass of class I aminoacyl-tRNA synthetases"/>
    <property type="match status" value="1"/>
</dbReference>
<dbReference type="Proteomes" id="UP001442494">
    <property type="component" value="Unassembled WGS sequence"/>
</dbReference>
<sequence length="302" mass="33687">MSLSNIGCASLQHLLIIQLQAAIGLYRERETLYTQAQQLSTGEENLPLIVGLIAGEAIPLKRFWQSTGILYRSSVALKLAPLWNLPALEIAAGLARYLCATADTNQENITLQSFTIQVTPPGLMEFQLTDPGMALWLQFLVNSEFGQFPIPNSQFPIPNSQSLSSFPIQYAHARCCSLLRLGEREGLIRLGVPALRIVEPEVIPWLNQDSIRLVDPAERSLIFQVLGLLDELDGWGQPDWVKLAIALSQTWESFYRECRIFGEVKTQTPHLAQARLGLVAATRSILRSLLQNRLFILAPTEL</sequence>
<reference evidence="5 6" key="1">
    <citation type="submission" date="2022-04" db="EMBL/GenBank/DDBJ databases">
        <title>Positive selection, recombination, and allopatry shape intraspecific diversity of widespread and dominant cyanobacteria.</title>
        <authorList>
            <person name="Wei J."/>
            <person name="Shu W."/>
            <person name="Hu C."/>
        </authorList>
    </citation>
    <scope>NUCLEOTIDE SEQUENCE [LARGE SCALE GENOMIC DNA]</scope>
    <source>
        <strain evidence="5 6">GB2-A5</strain>
    </source>
</reference>
<protein>
    <submittedName>
        <fullName evidence="5">DALR anticodon-binding domain-containing protein</fullName>
    </submittedName>
</protein>
<dbReference type="InterPro" id="IPR009080">
    <property type="entry name" value="tRNAsynth_Ia_anticodon-bd"/>
</dbReference>
<gene>
    <name evidence="5" type="ORF">NDI37_21435</name>
</gene>
<dbReference type="InterPro" id="IPR008909">
    <property type="entry name" value="DALR_anticod-bd"/>
</dbReference>
<accession>A0ABV0JUD5</accession>
<evidence type="ECO:0000259" key="4">
    <source>
        <dbReference type="SMART" id="SM00836"/>
    </source>
</evidence>
<proteinExistence type="predicted"/>
<dbReference type="RefSeq" id="WP_190424543.1">
    <property type="nucleotide sequence ID" value="NZ_JAMPKK010000057.1"/>
</dbReference>
<name>A0ABV0JUD5_9CYAN</name>
<dbReference type="SMART" id="SM00836">
    <property type="entry name" value="DALR_1"/>
    <property type="match status" value="1"/>
</dbReference>
<comment type="caution">
    <text evidence="5">The sequence shown here is derived from an EMBL/GenBank/DDBJ whole genome shotgun (WGS) entry which is preliminary data.</text>
</comment>
<keyword evidence="3" id="KW-0067">ATP-binding</keyword>
<keyword evidence="1" id="KW-0436">Ligase</keyword>
<dbReference type="Gene3D" id="1.10.730.10">
    <property type="entry name" value="Isoleucyl-tRNA Synthetase, Domain 1"/>
    <property type="match status" value="1"/>
</dbReference>
<evidence type="ECO:0000256" key="3">
    <source>
        <dbReference type="ARBA" id="ARBA00022840"/>
    </source>
</evidence>